<sequence>MKLQRLLLLAALVIVSGCTSLSEQQKIAERNELDTVAQTTISELLKQEPHLQTQMDEALAYGVANMKVSKIPVVGVGGGEGVLVIKGDEPRVYFTVQRLDFGAGWGARSYKVLILMNTQELVADWKDGEWYFDIGAEASAGSAAAQGTSGDLNPEFTLHVLSDGGASATVTARVIRVTVNKSLTEPLP</sequence>
<keyword evidence="1" id="KW-0732">Signal</keyword>
<accession>A0AAU8BM55</accession>
<protein>
    <recommendedName>
        <fullName evidence="3">Lipoprotein</fullName>
    </recommendedName>
</protein>
<gene>
    <name evidence="2" type="ORF">PG915_07810</name>
</gene>
<evidence type="ECO:0000256" key="1">
    <source>
        <dbReference type="SAM" id="SignalP"/>
    </source>
</evidence>
<dbReference type="RefSeq" id="WP_353498614.1">
    <property type="nucleotide sequence ID" value="NZ_CP115920.1"/>
</dbReference>
<name>A0AAU8BM55_9VIBR</name>
<dbReference type="AlphaFoldDB" id="A0AAU8BM55"/>
<dbReference type="PROSITE" id="PS51257">
    <property type="entry name" value="PROKAR_LIPOPROTEIN"/>
    <property type="match status" value="1"/>
</dbReference>
<organism evidence="2">
    <name type="scientific">Vibrio chaetopteri</name>
    <dbReference type="NCBI Taxonomy" id="3016528"/>
    <lineage>
        <taxon>Bacteria</taxon>
        <taxon>Pseudomonadati</taxon>
        <taxon>Pseudomonadota</taxon>
        <taxon>Gammaproteobacteria</taxon>
        <taxon>Vibrionales</taxon>
        <taxon>Vibrionaceae</taxon>
        <taxon>Vibrio</taxon>
    </lineage>
</organism>
<feature type="signal peptide" evidence="1">
    <location>
        <begin position="1"/>
        <end position="21"/>
    </location>
</feature>
<evidence type="ECO:0008006" key="3">
    <source>
        <dbReference type="Google" id="ProtNLM"/>
    </source>
</evidence>
<feature type="chain" id="PRO_5043369655" description="Lipoprotein" evidence="1">
    <location>
        <begin position="22"/>
        <end position="188"/>
    </location>
</feature>
<dbReference type="KEGG" id="vck:PG915_07810"/>
<reference evidence="2" key="1">
    <citation type="submission" date="2023-01" db="EMBL/GenBank/DDBJ databases">
        <title>Vibrio sp. CB1-14 genome sequencing.</title>
        <authorList>
            <person name="Otstavnykh N."/>
            <person name="Isaeva M."/>
            <person name="Meleshko D."/>
        </authorList>
    </citation>
    <scope>NUCLEOTIDE SEQUENCE</scope>
    <source>
        <strain evidence="2">CB1-14</strain>
    </source>
</reference>
<proteinExistence type="predicted"/>
<dbReference type="EMBL" id="CP115920">
    <property type="protein sequence ID" value="XCD17419.1"/>
    <property type="molecule type" value="Genomic_DNA"/>
</dbReference>
<evidence type="ECO:0000313" key="2">
    <source>
        <dbReference type="EMBL" id="XCD17419.1"/>
    </source>
</evidence>